<gene>
    <name evidence="1" type="ORF">Fmac_013652</name>
</gene>
<proteinExistence type="predicted"/>
<reference evidence="1 2" key="1">
    <citation type="submission" date="2024-08" db="EMBL/GenBank/DDBJ databases">
        <title>Insights into the chromosomal genome structure of Flemingia macrophylla.</title>
        <authorList>
            <person name="Ding Y."/>
            <person name="Zhao Y."/>
            <person name="Bi W."/>
            <person name="Wu M."/>
            <person name="Zhao G."/>
            <person name="Gong Y."/>
            <person name="Li W."/>
            <person name="Zhang P."/>
        </authorList>
    </citation>
    <scope>NUCLEOTIDE SEQUENCE [LARGE SCALE GENOMIC DNA]</scope>
    <source>
        <strain evidence="1">DYQJB</strain>
        <tissue evidence="1">Leaf</tissue>
    </source>
</reference>
<dbReference type="AlphaFoldDB" id="A0ABD1MTQ7"/>
<comment type="caution">
    <text evidence="1">The sequence shown here is derived from an EMBL/GenBank/DDBJ whole genome shotgun (WGS) entry which is preliminary data.</text>
</comment>
<sequence length="136" mass="14772">MYSASVVDKATTVCSLDNQLTAPLASVNTYPVVDFLLSRSPAKYESTYPLTINSDPPKHNTTSEVSLMYLRILFTTFQCSLPGFAINRLTVPTACAISGLVQIIAYIRLPTVDAYGTRDISILSASLLGHIPEDNL</sequence>
<evidence type="ECO:0000313" key="1">
    <source>
        <dbReference type="EMBL" id="KAL2339206.1"/>
    </source>
</evidence>
<accession>A0ABD1MTQ7</accession>
<keyword evidence="2" id="KW-1185">Reference proteome</keyword>
<name>A0ABD1MTQ7_9FABA</name>
<protein>
    <submittedName>
        <fullName evidence="1">Uncharacterized protein</fullName>
    </submittedName>
</protein>
<organism evidence="1 2">
    <name type="scientific">Flemingia macrophylla</name>
    <dbReference type="NCBI Taxonomy" id="520843"/>
    <lineage>
        <taxon>Eukaryota</taxon>
        <taxon>Viridiplantae</taxon>
        <taxon>Streptophyta</taxon>
        <taxon>Embryophyta</taxon>
        <taxon>Tracheophyta</taxon>
        <taxon>Spermatophyta</taxon>
        <taxon>Magnoliopsida</taxon>
        <taxon>eudicotyledons</taxon>
        <taxon>Gunneridae</taxon>
        <taxon>Pentapetalae</taxon>
        <taxon>rosids</taxon>
        <taxon>fabids</taxon>
        <taxon>Fabales</taxon>
        <taxon>Fabaceae</taxon>
        <taxon>Papilionoideae</taxon>
        <taxon>50 kb inversion clade</taxon>
        <taxon>NPAAA clade</taxon>
        <taxon>indigoferoid/millettioid clade</taxon>
        <taxon>Phaseoleae</taxon>
        <taxon>Flemingia</taxon>
    </lineage>
</organism>
<evidence type="ECO:0000313" key="2">
    <source>
        <dbReference type="Proteomes" id="UP001603857"/>
    </source>
</evidence>
<dbReference type="EMBL" id="JBGMDY010000004">
    <property type="protein sequence ID" value="KAL2339206.1"/>
    <property type="molecule type" value="Genomic_DNA"/>
</dbReference>
<dbReference type="Proteomes" id="UP001603857">
    <property type="component" value="Unassembled WGS sequence"/>
</dbReference>